<dbReference type="Proteomes" id="UP001317259">
    <property type="component" value="Unassembled WGS sequence"/>
</dbReference>
<accession>A0ABT0FPK9</accession>
<evidence type="ECO:0000313" key="1">
    <source>
        <dbReference type="EMBL" id="MCK2214269.1"/>
    </source>
</evidence>
<dbReference type="RefSeq" id="WP_242380714.1">
    <property type="nucleotide sequence ID" value="NZ_JAKRKC020000001.1"/>
</dbReference>
<proteinExistence type="predicted"/>
<protein>
    <recommendedName>
        <fullName evidence="3">Secreted protein</fullName>
    </recommendedName>
</protein>
<gene>
    <name evidence="1" type="ORF">MF672_010770</name>
</gene>
<name>A0ABT0FPK9_9ACTN</name>
<reference evidence="1 2" key="1">
    <citation type="submission" date="2022-04" db="EMBL/GenBank/DDBJ databases">
        <title>Genome draft of Actinomadura sp. ATCC 31491.</title>
        <authorList>
            <person name="Shi X."/>
            <person name="Du Y."/>
        </authorList>
    </citation>
    <scope>NUCLEOTIDE SEQUENCE [LARGE SCALE GENOMIC DNA]</scope>
    <source>
        <strain evidence="1 2">ATCC 31491</strain>
    </source>
</reference>
<evidence type="ECO:0008006" key="3">
    <source>
        <dbReference type="Google" id="ProtNLM"/>
    </source>
</evidence>
<evidence type="ECO:0000313" key="2">
    <source>
        <dbReference type="Proteomes" id="UP001317259"/>
    </source>
</evidence>
<dbReference type="EMBL" id="JAKRKC020000001">
    <property type="protein sequence ID" value="MCK2214269.1"/>
    <property type="molecule type" value="Genomic_DNA"/>
</dbReference>
<sequence>MTAAATDMRVLVQELMPLLAMLWALVPTTGAAAPAGGGHHVTGSPAPWHPEAGPLLYTISEEARRLEASLRREVTGHTGERRGGSDANTVAALDAIVALSYGVPEASARRAGAIVSRWIRSARQVTAVGLEARPTRIPVPPGQPQPPCPYCNTFSLRVLPHDRAIWCINGDCTDLAGRRPRGRLGYDHLGDPMIVWDDGHISRRQDLA</sequence>
<comment type="caution">
    <text evidence="1">The sequence shown here is derived from an EMBL/GenBank/DDBJ whole genome shotgun (WGS) entry which is preliminary data.</text>
</comment>
<organism evidence="1 2">
    <name type="scientific">Actinomadura luzonensis</name>
    <dbReference type="NCBI Taxonomy" id="2805427"/>
    <lineage>
        <taxon>Bacteria</taxon>
        <taxon>Bacillati</taxon>
        <taxon>Actinomycetota</taxon>
        <taxon>Actinomycetes</taxon>
        <taxon>Streptosporangiales</taxon>
        <taxon>Thermomonosporaceae</taxon>
        <taxon>Actinomadura</taxon>
    </lineage>
</organism>
<keyword evidence="2" id="KW-1185">Reference proteome</keyword>